<accession>A0ACB9XC75</accession>
<name>A0ACB9XC75_CHAAC</name>
<dbReference type="Proteomes" id="UP001057452">
    <property type="component" value="Chromosome 7"/>
</dbReference>
<comment type="caution">
    <text evidence="1">The sequence shown here is derived from an EMBL/GenBank/DDBJ whole genome shotgun (WGS) entry which is preliminary data.</text>
</comment>
<dbReference type="EMBL" id="CM043791">
    <property type="protein sequence ID" value="KAI4824239.1"/>
    <property type="molecule type" value="Genomic_DNA"/>
</dbReference>
<proteinExistence type="predicted"/>
<organism evidence="1 2">
    <name type="scientific">Chaenocephalus aceratus</name>
    <name type="common">Blackfin icefish</name>
    <name type="synonym">Chaenichthys aceratus</name>
    <dbReference type="NCBI Taxonomy" id="36190"/>
    <lineage>
        <taxon>Eukaryota</taxon>
        <taxon>Metazoa</taxon>
        <taxon>Chordata</taxon>
        <taxon>Craniata</taxon>
        <taxon>Vertebrata</taxon>
        <taxon>Euteleostomi</taxon>
        <taxon>Actinopterygii</taxon>
        <taxon>Neopterygii</taxon>
        <taxon>Teleostei</taxon>
        <taxon>Neoteleostei</taxon>
        <taxon>Acanthomorphata</taxon>
        <taxon>Eupercaria</taxon>
        <taxon>Perciformes</taxon>
        <taxon>Notothenioidei</taxon>
        <taxon>Channichthyidae</taxon>
        <taxon>Chaenocephalus</taxon>
    </lineage>
</organism>
<evidence type="ECO:0000313" key="1">
    <source>
        <dbReference type="EMBL" id="KAI4824239.1"/>
    </source>
</evidence>
<keyword evidence="2" id="KW-1185">Reference proteome</keyword>
<reference evidence="1" key="1">
    <citation type="submission" date="2022-05" db="EMBL/GenBank/DDBJ databases">
        <title>Chromosome-level genome of Chaenocephalus aceratus.</title>
        <authorList>
            <person name="Park H."/>
        </authorList>
    </citation>
    <scope>NUCLEOTIDE SEQUENCE</scope>
    <source>
        <strain evidence="1">KU_202001</strain>
    </source>
</reference>
<feature type="non-terminal residue" evidence="1">
    <location>
        <position position="90"/>
    </location>
</feature>
<evidence type="ECO:0000313" key="2">
    <source>
        <dbReference type="Proteomes" id="UP001057452"/>
    </source>
</evidence>
<gene>
    <name evidence="1" type="ORF">KUCAC02_012765</name>
</gene>
<feature type="non-terminal residue" evidence="1">
    <location>
        <position position="1"/>
    </location>
</feature>
<protein>
    <submittedName>
        <fullName evidence="1">Uncharacterized protein</fullName>
    </submittedName>
</protein>
<sequence length="90" mass="9372">RESQHTRLATGFVGLQSCLVAIQLPCNDISNTEITGPSGPDGVTPSRGQAFTCRSSPPVSAPPPICPVNQPSPPTLNRDLQGQSPIPSQP</sequence>